<dbReference type="SUPFAM" id="SSF103486">
    <property type="entry name" value="V-type ATP synthase subunit C"/>
    <property type="match status" value="1"/>
</dbReference>
<dbReference type="InterPro" id="IPR035067">
    <property type="entry name" value="V-type_ATPase_csu/dsu"/>
</dbReference>
<accession>A0A1B7TBY7</accession>
<keyword evidence="2 5" id="KW-0813">Transport</keyword>
<dbReference type="Proteomes" id="UP000092321">
    <property type="component" value="Unassembled WGS sequence"/>
</dbReference>
<sequence length="363" mass="42010">MEGVFFNVDNGYLEGIVTGLRNELLTSSNYMNLQQCDNLEDLKLQLSTTAAYGSVINTALANVNTLSSKDISTVIQENFYKEFKYLLNNSNEGLTKQFLDYVRYSYMIDNVILIINGTIHERDTSELLAKCHPLGIFDTLPTLSVATDLETLYNLVIVDTPLAPFFIKIFGENSVDASKQLTDLDMEIVKNRVYKEYLQHFKEWIQTSFPDYDPTNENMTEFLNFEADKRTINIMLSSIEYPDIINLELKKEVIPEMGKLYPIGYQQLLGSTDLDYESIKQIIESSVYEYKGIFDDSENKTLEDYFSAIEMDYCKDFFTQQFTLSSFYAWIKCKEQEIKNIIWIAECIQQDQRDKIGKYVSVV</sequence>
<proteinExistence type="inferred from homology"/>
<reference evidence="7" key="1">
    <citation type="journal article" date="2016" name="Proc. Natl. Acad. Sci. U.S.A.">
        <title>Comparative genomics of biotechnologically important yeasts.</title>
        <authorList>
            <person name="Riley R."/>
            <person name="Haridas S."/>
            <person name="Wolfe K.H."/>
            <person name="Lopes M.R."/>
            <person name="Hittinger C.T."/>
            <person name="Goeker M."/>
            <person name="Salamov A.A."/>
            <person name="Wisecaver J.H."/>
            <person name="Long T.M."/>
            <person name="Calvey C.H."/>
            <person name="Aerts A.L."/>
            <person name="Barry K.W."/>
            <person name="Choi C."/>
            <person name="Clum A."/>
            <person name="Coughlan A.Y."/>
            <person name="Deshpande S."/>
            <person name="Douglass A.P."/>
            <person name="Hanson S.J."/>
            <person name="Klenk H.-P."/>
            <person name="LaButti K.M."/>
            <person name="Lapidus A."/>
            <person name="Lindquist E.A."/>
            <person name="Lipzen A.M."/>
            <person name="Meier-Kolthoff J.P."/>
            <person name="Ohm R.A."/>
            <person name="Otillar R.P."/>
            <person name="Pangilinan J.L."/>
            <person name="Peng Y."/>
            <person name="Rokas A."/>
            <person name="Rosa C.A."/>
            <person name="Scheuner C."/>
            <person name="Sibirny A.A."/>
            <person name="Slot J.C."/>
            <person name="Stielow J.B."/>
            <person name="Sun H."/>
            <person name="Kurtzman C.P."/>
            <person name="Blackwell M."/>
            <person name="Grigoriev I.V."/>
            <person name="Jeffries T.W."/>
        </authorList>
    </citation>
    <scope>NUCLEOTIDE SEQUENCE [LARGE SCALE GENOMIC DNA]</scope>
    <source>
        <strain evidence="7">NRRL Y-1626</strain>
    </source>
</reference>
<organism evidence="6 7">
    <name type="scientific">Hanseniaspora valbyensis NRRL Y-1626</name>
    <dbReference type="NCBI Taxonomy" id="766949"/>
    <lineage>
        <taxon>Eukaryota</taxon>
        <taxon>Fungi</taxon>
        <taxon>Dikarya</taxon>
        <taxon>Ascomycota</taxon>
        <taxon>Saccharomycotina</taxon>
        <taxon>Saccharomycetes</taxon>
        <taxon>Saccharomycodales</taxon>
        <taxon>Saccharomycodaceae</taxon>
        <taxon>Hanseniaspora</taxon>
    </lineage>
</organism>
<evidence type="ECO:0000313" key="6">
    <source>
        <dbReference type="EMBL" id="OBA26227.1"/>
    </source>
</evidence>
<comment type="similarity">
    <text evidence="1 5">Belongs to the V-ATPase V0D/AC39 subunit family.</text>
</comment>
<dbReference type="InterPro" id="IPR044911">
    <property type="entry name" value="V-type_ATPase_csu/dsu_dom_3"/>
</dbReference>
<name>A0A1B7TBY7_9ASCO</name>
<dbReference type="PANTHER" id="PTHR11028">
    <property type="entry name" value="VACUOLAR ATP SYNTHASE SUBUNIT AC39"/>
    <property type="match status" value="1"/>
</dbReference>
<dbReference type="AlphaFoldDB" id="A0A1B7TBY7"/>
<dbReference type="Gene3D" id="1.10.132.50">
    <property type="entry name" value="ATP synthase (C/AC39) subunit, domain 3"/>
    <property type="match status" value="1"/>
</dbReference>
<evidence type="ECO:0000256" key="2">
    <source>
        <dbReference type="ARBA" id="ARBA00022448"/>
    </source>
</evidence>
<keyword evidence="7" id="KW-1185">Reference proteome</keyword>
<evidence type="ECO:0000256" key="1">
    <source>
        <dbReference type="ARBA" id="ARBA00006709"/>
    </source>
</evidence>
<dbReference type="InterPro" id="IPR002843">
    <property type="entry name" value="ATPase_V0-cplx_csu/dsu"/>
</dbReference>
<evidence type="ECO:0000256" key="3">
    <source>
        <dbReference type="ARBA" id="ARBA00022781"/>
    </source>
</evidence>
<dbReference type="EMBL" id="LXPE01000021">
    <property type="protein sequence ID" value="OBA26227.1"/>
    <property type="molecule type" value="Genomic_DNA"/>
</dbReference>
<dbReference type="GO" id="GO:0033179">
    <property type="term" value="C:proton-transporting V-type ATPase, V0 domain"/>
    <property type="evidence" value="ECO:0007669"/>
    <property type="project" value="InterPro"/>
</dbReference>
<dbReference type="Pfam" id="PF01992">
    <property type="entry name" value="vATP-synt_AC39"/>
    <property type="match status" value="1"/>
</dbReference>
<keyword evidence="3 5" id="KW-0375">Hydrogen ion transport</keyword>
<comment type="subunit">
    <text evidence="5">V-ATPase is a heteromultimeric enzyme made up of two complexes: the ATP-hydrolytic V1 complex and the proton translocation V0 complex.</text>
</comment>
<dbReference type="PIRSF" id="PIRSF018497">
    <property type="entry name" value="V-ATP_synth_D"/>
    <property type="match status" value="1"/>
</dbReference>
<dbReference type="OrthoDB" id="10250083at2759"/>
<dbReference type="InterPro" id="IPR036079">
    <property type="entry name" value="ATPase_csu/dsu_sf"/>
</dbReference>
<dbReference type="Gene3D" id="1.20.1690.10">
    <property type="entry name" value="V-type ATP synthase subunit C domain"/>
    <property type="match status" value="2"/>
</dbReference>
<comment type="function">
    <text evidence="5">Subunit of the V0 complex of vacuolar(H+)-ATPase (V-ATPase), a multisubunit enzyme composed of a peripheral complex (V1) that hydrolyzes ATP and a membrane integral complex (V0) that translocates protons. V-ATPase is responsible for acidifying and maintaining the pH of intracellular compartments. This subunit is a non-integral membrane component of the membrane pore domain and is required for proper assembly of the V0 sector. Might be involved in the regulated assembly of V1 subunits onto the membrane sector or alternatively may prevent the passage of protons through V0 pores.</text>
</comment>
<evidence type="ECO:0000256" key="4">
    <source>
        <dbReference type="ARBA" id="ARBA00023065"/>
    </source>
</evidence>
<comment type="caution">
    <text evidence="6">The sequence shown here is derived from an EMBL/GenBank/DDBJ whole genome shotgun (WGS) entry which is preliminary data.</text>
</comment>
<evidence type="ECO:0000313" key="7">
    <source>
        <dbReference type="Proteomes" id="UP000092321"/>
    </source>
</evidence>
<dbReference type="GO" id="GO:0046961">
    <property type="term" value="F:proton-transporting ATPase activity, rotational mechanism"/>
    <property type="evidence" value="ECO:0007669"/>
    <property type="project" value="InterPro"/>
</dbReference>
<dbReference type="InterPro" id="IPR016727">
    <property type="entry name" value="ATPase_V0-cplx_dsu"/>
</dbReference>
<protein>
    <recommendedName>
        <fullName evidence="5">V-type proton ATPase subunit</fullName>
    </recommendedName>
</protein>
<gene>
    <name evidence="6" type="ORF">HANVADRAFT_86657</name>
</gene>
<evidence type="ECO:0000256" key="5">
    <source>
        <dbReference type="PIRNR" id="PIRNR018497"/>
    </source>
</evidence>
<keyword evidence="4 5" id="KW-0406">Ion transport</keyword>